<dbReference type="AlphaFoldDB" id="A0A1C7M9T6"/>
<evidence type="ECO:0000313" key="2">
    <source>
        <dbReference type="EMBL" id="OBZ73683.1"/>
    </source>
</evidence>
<sequence length="554" mass="59905">FPVYPEPCRSTVTGVFMRLTLNSVLVATMTVLPVPLNVLAEQQAILDKPLISVPAALPVPNPTRSFWIDSPNANPYAKEGSEGPLTADADICIIGSGITGVSAAYHLSNALHKNDAAKPSKIVILEARDFCQHELSLNSSVQAQRQLVSIISACFTIHLRILGRNGGHLTPTVFKDFQAQAAAHGTDEALRALAVEHHTADEILRILHELGQERSVDLVAGGHVDLMFTEAEVIRMKGDYEAAKAAGVNVSDAQWLKKDETEAASYRPMSFIYGAAYPGVRIPGHNLWPLKLVTLLFNGAKDLCSSRHALALHTRTPVTAISTISSDTSSPRRWNVTTPRGSIACSYVLHATNAYASHLLPHMHGHAGIIPTRGQVIAVRAAVPTTALTRSGFSGNEGFEYWFPRPVTSAEETPLVILGGGRESTRPAFELYTVDDSVVNKHVGEALRKFLPSVFPGKYEVGREPEMEWTGIMGFTKSGDPFVGPVIDPSKPDAETAYKGQYISAGYSGHGMTRAFACAEAVAQMIAADMTGDTWTPPAWLPRHYVTTTQSREP</sequence>
<reference evidence="2 3" key="1">
    <citation type="submission" date="2016-03" db="EMBL/GenBank/DDBJ databases">
        <title>Whole genome sequencing of Grifola frondosa 9006-11.</title>
        <authorList>
            <person name="Min B."/>
            <person name="Park H."/>
            <person name="Kim J.-G."/>
            <person name="Cho H."/>
            <person name="Oh Y.-L."/>
            <person name="Kong W.-S."/>
            <person name="Choi I.-G."/>
        </authorList>
    </citation>
    <scope>NUCLEOTIDE SEQUENCE [LARGE SCALE GENOMIC DNA]</scope>
    <source>
        <strain evidence="2 3">9006-11</strain>
    </source>
</reference>
<accession>A0A1C7M9T6</accession>
<dbReference type="SUPFAM" id="SSF51905">
    <property type="entry name" value="FAD/NAD(P)-binding domain"/>
    <property type="match status" value="1"/>
</dbReference>
<dbReference type="InterPro" id="IPR036188">
    <property type="entry name" value="FAD/NAD-bd_sf"/>
</dbReference>
<evidence type="ECO:0000313" key="3">
    <source>
        <dbReference type="Proteomes" id="UP000092993"/>
    </source>
</evidence>
<organism evidence="2 3">
    <name type="scientific">Grifola frondosa</name>
    <name type="common">Maitake</name>
    <name type="synonym">Polyporus frondosus</name>
    <dbReference type="NCBI Taxonomy" id="5627"/>
    <lineage>
        <taxon>Eukaryota</taxon>
        <taxon>Fungi</taxon>
        <taxon>Dikarya</taxon>
        <taxon>Basidiomycota</taxon>
        <taxon>Agaricomycotina</taxon>
        <taxon>Agaricomycetes</taxon>
        <taxon>Polyporales</taxon>
        <taxon>Grifolaceae</taxon>
        <taxon>Grifola</taxon>
    </lineage>
</organism>
<dbReference type="PANTHER" id="PTHR13847:SF260">
    <property type="entry name" value="FAD DEPENDENT OXIDOREDUCTASE DOMAIN-CONTAINING PROTEIN"/>
    <property type="match status" value="1"/>
</dbReference>
<feature type="non-terminal residue" evidence="2">
    <location>
        <position position="1"/>
    </location>
</feature>
<proteinExistence type="predicted"/>
<dbReference type="Gene3D" id="3.50.50.60">
    <property type="entry name" value="FAD/NAD(P)-binding domain"/>
    <property type="match status" value="2"/>
</dbReference>
<evidence type="ECO:0000259" key="1">
    <source>
        <dbReference type="Pfam" id="PF01266"/>
    </source>
</evidence>
<keyword evidence="3" id="KW-1185">Reference proteome</keyword>
<dbReference type="InterPro" id="IPR006076">
    <property type="entry name" value="FAD-dep_OxRdtase"/>
</dbReference>
<dbReference type="Proteomes" id="UP000092993">
    <property type="component" value="Unassembled WGS sequence"/>
</dbReference>
<dbReference type="OrthoDB" id="429143at2759"/>
<protein>
    <recommendedName>
        <fullName evidence="1">FAD dependent oxidoreductase domain-containing protein</fullName>
    </recommendedName>
</protein>
<dbReference type="STRING" id="5627.A0A1C7M9T6"/>
<dbReference type="PANTHER" id="PTHR13847">
    <property type="entry name" value="SARCOSINE DEHYDROGENASE-RELATED"/>
    <property type="match status" value="1"/>
</dbReference>
<dbReference type="Pfam" id="PF01266">
    <property type="entry name" value="DAO"/>
    <property type="match status" value="1"/>
</dbReference>
<dbReference type="OMA" id="NIWPLKL"/>
<dbReference type="GO" id="GO:0005737">
    <property type="term" value="C:cytoplasm"/>
    <property type="evidence" value="ECO:0007669"/>
    <property type="project" value="TreeGrafter"/>
</dbReference>
<name>A0A1C7M9T6_GRIFR</name>
<gene>
    <name evidence="2" type="ORF">A0H81_06486</name>
</gene>
<dbReference type="Gene3D" id="3.30.9.10">
    <property type="entry name" value="D-Amino Acid Oxidase, subunit A, domain 2"/>
    <property type="match status" value="1"/>
</dbReference>
<dbReference type="EMBL" id="LUGG01000006">
    <property type="protein sequence ID" value="OBZ73683.1"/>
    <property type="molecule type" value="Genomic_DNA"/>
</dbReference>
<feature type="domain" description="FAD dependent oxidoreductase" evidence="1">
    <location>
        <begin position="90"/>
        <end position="525"/>
    </location>
</feature>
<comment type="caution">
    <text evidence="2">The sequence shown here is derived from an EMBL/GenBank/DDBJ whole genome shotgun (WGS) entry which is preliminary data.</text>
</comment>